<dbReference type="Pfam" id="PF00581">
    <property type="entry name" value="Rhodanese"/>
    <property type="match status" value="1"/>
</dbReference>
<dbReference type="EMBL" id="NGKB01000007">
    <property type="protein sequence ID" value="RSU14115.1"/>
    <property type="molecule type" value="Genomic_DNA"/>
</dbReference>
<keyword evidence="5" id="KW-0560">Oxidoreductase</keyword>
<comment type="caution">
    <text evidence="9">The sequence shown here is derived from an EMBL/GenBank/DDBJ whole genome shotgun (WGS) entry which is preliminary data.</text>
</comment>
<organism evidence="9 10">
    <name type="scientific">Vagococcus carniphilus</name>
    <dbReference type="NCBI Taxonomy" id="218144"/>
    <lineage>
        <taxon>Bacteria</taxon>
        <taxon>Bacillati</taxon>
        <taxon>Bacillota</taxon>
        <taxon>Bacilli</taxon>
        <taxon>Lactobacillales</taxon>
        <taxon>Enterococcaceae</taxon>
        <taxon>Vagococcus</taxon>
    </lineage>
</organism>
<reference evidence="9 10" key="1">
    <citation type="submission" date="2017-05" db="EMBL/GenBank/DDBJ databases">
        <title>Vagococcus spp. assemblies.</title>
        <authorList>
            <person name="Gulvik C.A."/>
        </authorList>
    </citation>
    <scope>NUCLEOTIDE SEQUENCE [LARGE SCALE GENOMIC DNA]</scope>
    <source>
        <strain evidence="9 10">SS1714</strain>
    </source>
</reference>
<dbReference type="PANTHER" id="PTHR43429">
    <property type="entry name" value="PYRIDINE NUCLEOTIDE-DISULFIDE OXIDOREDUCTASE DOMAIN-CONTAINING"/>
    <property type="match status" value="1"/>
</dbReference>
<dbReference type="Proteomes" id="UP000288028">
    <property type="component" value="Unassembled WGS sequence"/>
</dbReference>
<keyword evidence="4" id="KW-0274">FAD</keyword>
<evidence type="ECO:0000256" key="2">
    <source>
        <dbReference type="ARBA" id="ARBA00009130"/>
    </source>
</evidence>
<dbReference type="SMART" id="SM00450">
    <property type="entry name" value="RHOD"/>
    <property type="match status" value="1"/>
</dbReference>
<sequence>MRTVIIGGVAGGMSAATRLRRLDEQMEIVILEKGPYVSFANCGLPYYVSGEISQREDLLVQTPEKLKARFNLDVRPYSEATEIDGKEKTVTVQDANGVYELSYDKLILSPGAKPFIPPFEGIDEAKNVFTLRNVPDVDKIMTSLEKDKPKKAVVIGAGFIGLEMAENLAKVGIEVTIIEMAPHVLPTVDYEMAAFITNELQANGLKVLTGKSVVAFKEEGKKLVLDSGEEIETDLVILSVGVRPENELAQTAGVELGMRGGILVDDSYETSVKDIYAVGDAIIVTNQITKEDTMIALASPANRQGRQVADVIAGMKRVNKGSIGTAIVRVFNQSIASTGLTERQLNQLGYDFHVIHVDGKNHAGYYPGASTIFLKLLFNPKTGEIYGAQGVGPDGVDKRIDILATAIKGNLTVEDLPELELTYAPPFGSAKDVVNMAGYTALNIMENVAENIQLHELEKAQEQGAYLVDVRTKDEFSRGSIPGFINLPLNELRSRMSELPKDKEIILSCHSGQRSYIAQRMLLQHGFKVKNLDGSYLLYQAVNG</sequence>
<dbReference type="Pfam" id="PF02852">
    <property type="entry name" value="Pyr_redox_dim"/>
    <property type="match status" value="1"/>
</dbReference>
<dbReference type="InterPro" id="IPR016156">
    <property type="entry name" value="FAD/NAD-linked_Rdtase_dimer_sf"/>
</dbReference>
<evidence type="ECO:0000256" key="1">
    <source>
        <dbReference type="ARBA" id="ARBA00001974"/>
    </source>
</evidence>
<dbReference type="SUPFAM" id="SSF55424">
    <property type="entry name" value="FAD/NAD-linked reductases, dimerisation (C-terminal) domain"/>
    <property type="match status" value="1"/>
</dbReference>
<dbReference type="RefSeq" id="WP_126793855.1">
    <property type="nucleotide sequence ID" value="NZ_CP060720.1"/>
</dbReference>
<keyword evidence="3" id="KW-0285">Flavoprotein</keyword>
<feature type="domain" description="Rhodanese" evidence="8">
    <location>
        <begin position="461"/>
        <end position="541"/>
    </location>
</feature>
<dbReference type="GeneID" id="95580301"/>
<evidence type="ECO:0000256" key="4">
    <source>
        <dbReference type="ARBA" id="ARBA00022827"/>
    </source>
</evidence>
<dbReference type="SUPFAM" id="SSF52821">
    <property type="entry name" value="Rhodanese/Cell cycle control phosphatase"/>
    <property type="match status" value="1"/>
</dbReference>
<evidence type="ECO:0000256" key="5">
    <source>
        <dbReference type="ARBA" id="ARBA00023002"/>
    </source>
</evidence>
<dbReference type="InterPro" id="IPR001763">
    <property type="entry name" value="Rhodanese-like_dom"/>
</dbReference>
<dbReference type="Pfam" id="PF07992">
    <property type="entry name" value="Pyr_redox_2"/>
    <property type="match status" value="1"/>
</dbReference>
<dbReference type="InterPro" id="IPR036188">
    <property type="entry name" value="FAD/NAD-bd_sf"/>
</dbReference>
<evidence type="ECO:0000256" key="3">
    <source>
        <dbReference type="ARBA" id="ARBA00022630"/>
    </source>
</evidence>
<keyword evidence="6" id="KW-0558">Oxidation</keyword>
<evidence type="ECO:0000256" key="7">
    <source>
        <dbReference type="ARBA" id="ARBA00023284"/>
    </source>
</evidence>
<evidence type="ECO:0000313" key="9">
    <source>
        <dbReference type="EMBL" id="RSU14115.1"/>
    </source>
</evidence>
<dbReference type="PROSITE" id="PS50206">
    <property type="entry name" value="RHODANESE_3"/>
    <property type="match status" value="1"/>
</dbReference>
<dbReference type="PANTHER" id="PTHR43429:SF1">
    <property type="entry name" value="NAD(P)H SULFUR OXIDOREDUCTASE (COA-DEPENDENT)"/>
    <property type="match status" value="1"/>
</dbReference>
<protein>
    <submittedName>
        <fullName evidence="9">CoA-disulfide reductase</fullName>
    </submittedName>
</protein>
<gene>
    <name evidence="9" type="ORF">CBF28_08155</name>
</gene>
<dbReference type="SUPFAM" id="SSF51905">
    <property type="entry name" value="FAD/NAD(P)-binding domain"/>
    <property type="match status" value="2"/>
</dbReference>
<dbReference type="PRINTS" id="PR00411">
    <property type="entry name" value="PNDRDTASEI"/>
</dbReference>
<evidence type="ECO:0000259" key="8">
    <source>
        <dbReference type="PROSITE" id="PS50206"/>
    </source>
</evidence>
<comment type="similarity">
    <text evidence="2">Belongs to the class-III pyridine nucleotide-disulfide oxidoreductase family.</text>
</comment>
<dbReference type="InterPro" id="IPR036873">
    <property type="entry name" value="Rhodanese-like_dom_sf"/>
</dbReference>
<evidence type="ECO:0000313" key="10">
    <source>
        <dbReference type="Proteomes" id="UP000288028"/>
    </source>
</evidence>
<dbReference type="GO" id="GO:0016491">
    <property type="term" value="F:oxidoreductase activity"/>
    <property type="evidence" value="ECO:0007669"/>
    <property type="project" value="UniProtKB-KW"/>
</dbReference>
<accession>A0A430B1B0</accession>
<evidence type="ECO:0000256" key="6">
    <source>
        <dbReference type="ARBA" id="ARBA00023097"/>
    </source>
</evidence>
<dbReference type="InterPro" id="IPR050260">
    <property type="entry name" value="FAD-bd_OxRdtase"/>
</dbReference>
<proteinExistence type="inferred from homology"/>
<dbReference type="Gene3D" id="3.40.250.10">
    <property type="entry name" value="Rhodanese-like domain"/>
    <property type="match status" value="1"/>
</dbReference>
<dbReference type="InterPro" id="IPR004099">
    <property type="entry name" value="Pyr_nucl-diS_OxRdtase_dimer"/>
</dbReference>
<keyword evidence="10" id="KW-1185">Reference proteome</keyword>
<comment type="cofactor">
    <cofactor evidence="1">
        <name>FAD</name>
        <dbReference type="ChEBI" id="CHEBI:57692"/>
    </cofactor>
</comment>
<dbReference type="AlphaFoldDB" id="A0A430B1B0"/>
<dbReference type="OrthoDB" id="9802028at2"/>
<dbReference type="InterPro" id="IPR023753">
    <property type="entry name" value="FAD/NAD-binding_dom"/>
</dbReference>
<dbReference type="PRINTS" id="PR00368">
    <property type="entry name" value="FADPNR"/>
</dbReference>
<name>A0A430B1B0_9ENTE</name>
<dbReference type="CDD" id="cd01524">
    <property type="entry name" value="RHOD_Pyr_redox"/>
    <property type="match status" value="1"/>
</dbReference>
<dbReference type="Gene3D" id="3.50.50.60">
    <property type="entry name" value="FAD/NAD(P)-binding domain"/>
    <property type="match status" value="2"/>
</dbReference>
<keyword evidence="7" id="KW-0676">Redox-active center</keyword>